<dbReference type="OrthoDB" id="1724672at2759"/>
<proteinExistence type="predicted"/>
<keyword evidence="1" id="KW-0808">Transferase</keyword>
<reference evidence="4" key="1">
    <citation type="journal article" date="2021" name="Nat. Commun.">
        <title>Genetic determinants of endophytism in the Arabidopsis root mycobiome.</title>
        <authorList>
            <person name="Mesny F."/>
            <person name="Miyauchi S."/>
            <person name="Thiergart T."/>
            <person name="Pickel B."/>
            <person name="Atanasova L."/>
            <person name="Karlsson M."/>
            <person name="Huettel B."/>
            <person name="Barry K.W."/>
            <person name="Haridas S."/>
            <person name="Chen C."/>
            <person name="Bauer D."/>
            <person name="Andreopoulos W."/>
            <person name="Pangilinan J."/>
            <person name="LaButti K."/>
            <person name="Riley R."/>
            <person name="Lipzen A."/>
            <person name="Clum A."/>
            <person name="Drula E."/>
            <person name="Henrissat B."/>
            <person name="Kohler A."/>
            <person name="Grigoriev I.V."/>
            <person name="Martin F.M."/>
            <person name="Hacquard S."/>
        </authorList>
    </citation>
    <scope>NUCLEOTIDE SEQUENCE</scope>
    <source>
        <strain evidence="4">FSSC 5 MPI-SDFR-AT-0091</strain>
    </source>
</reference>
<evidence type="ECO:0000313" key="4">
    <source>
        <dbReference type="EMBL" id="KAH7254544.1"/>
    </source>
</evidence>
<gene>
    <name evidence="4" type="ORF">B0J15DRAFT_558767</name>
</gene>
<dbReference type="GO" id="GO:0019563">
    <property type="term" value="P:glycerol catabolic process"/>
    <property type="evidence" value="ECO:0007669"/>
    <property type="project" value="TreeGrafter"/>
</dbReference>
<name>A0A9P9HDL4_FUSSL</name>
<protein>
    <submittedName>
        <fullName evidence="4">DAK2 domain-containing protein</fullName>
    </submittedName>
</protein>
<dbReference type="AlphaFoldDB" id="A0A9P9HDL4"/>
<dbReference type="PANTHER" id="PTHR28629">
    <property type="entry name" value="TRIOKINASE/FMN CYCLASE"/>
    <property type="match status" value="1"/>
</dbReference>
<dbReference type="PROSITE" id="PS51480">
    <property type="entry name" value="DHAL"/>
    <property type="match status" value="1"/>
</dbReference>
<dbReference type="Gene3D" id="1.25.40.340">
    <property type="match status" value="1"/>
</dbReference>
<dbReference type="GO" id="GO:0005829">
    <property type="term" value="C:cytosol"/>
    <property type="evidence" value="ECO:0007669"/>
    <property type="project" value="TreeGrafter"/>
</dbReference>
<dbReference type="Proteomes" id="UP000736672">
    <property type="component" value="Unassembled WGS sequence"/>
</dbReference>
<dbReference type="Pfam" id="PF02734">
    <property type="entry name" value="Dak2"/>
    <property type="match status" value="1"/>
</dbReference>
<evidence type="ECO:0000259" key="3">
    <source>
        <dbReference type="PROSITE" id="PS51480"/>
    </source>
</evidence>
<keyword evidence="2" id="KW-0418">Kinase</keyword>
<dbReference type="InterPro" id="IPR036117">
    <property type="entry name" value="DhaL_dom_sf"/>
</dbReference>
<dbReference type="SMART" id="SM01120">
    <property type="entry name" value="Dak2"/>
    <property type="match status" value="1"/>
</dbReference>
<dbReference type="PANTHER" id="PTHR28629:SF1">
    <property type="entry name" value="YALI0F01606P"/>
    <property type="match status" value="1"/>
</dbReference>
<organism evidence="4 5">
    <name type="scientific">Fusarium solani</name>
    <name type="common">Filamentous fungus</name>
    <dbReference type="NCBI Taxonomy" id="169388"/>
    <lineage>
        <taxon>Eukaryota</taxon>
        <taxon>Fungi</taxon>
        <taxon>Dikarya</taxon>
        <taxon>Ascomycota</taxon>
        <taxon>Pezizomycotina</taxon>
        <taxon>Sordariomycetes</taxon>
        <taxon>Hypocreomycetidae</taxon>
        <taxon>Hypocreales</taxon>
        <taxon>Nectriaceae</taxon>
        <taxon>Fusarium</taxon>
        <taxon>Fusarium solani species complex</taxon>
    </lineage>
</organism>
<accession>A0A9P9HDL4</accession>
<keyword evidence="5" id="KW-1185">Reference proteome</keyword>
<dbReference type="InterPro" id="IPR050861">
    <property type="entry name" value="Dihydroxyacetone_Kinase"/>
</dbReference>
<dbReference type="EMBL" id="JAGTJS010000010">
    <property type="protein sequence ID" value="KAH7254544.1"/>
    <property type="molecule type" value="Genomic_DNA"/>
</dbReference>
<comment type="caution">
    <text evidence="4">The sequence shown here is derived from an EMBL/GenBank/DDBJ whole genome shotgun (WGS) entry which is preliminary data.</text>
</comment>
<dbReference type="GO" id="GO:0004371">
    <property type="term" value="F:glycerone kinase activity"/>
    <property type="evidence" value="ECO:0007669"/>
    <property type="project" value="InterPro"/>
</dbReference>
<evidence type="ECO:0000313" key="5">
    <source>
        <dbReference type="Proteomes" id="UP000736672"/>
    </source>
</evidence>
<sequence length="129" mass="14338">MEFKAEDITQSLSNLKESNGQKDRILVKYTKRRSRQLNMPRAIADTVNDMGGTLGAILGILLRAFNNALKRQLTSQEAVTAAIFSNALGTAVESFEVYTTAREGDRTVMDVLIPFTDEFVQTRSFEAAM</sequence>
<feature type="domain" description="DhaL" evidence="3">
    <location>
        <begin position="1"/>
        <end position="129"/>
    </location>
</feature>
<evidence type="ECO:0000256" key="2">
    <source>
        <dbReference type="ARBA" id="ARBA00022777"/>
    </source>
</evidence>
<dbReference type="InterPro" id="IPR004007">
    <property type="entry name" value="DhaL_dom"/>
</dbReference>
<dbReference type="SUPFAM" id="SSF101473">
    <property type="entry name" value="DhaL-like"/>
    <property type="match status" value="1"/>
</dbReference>
<evidence type="ECO:0000256" key="1">
    <source>
        <dbReference type="ARBA" id="ARBA00022679"/>
    </source>
</evidence>